<accession>A0A382V9G8</accession>
<sequence>MRTKAWRRHQEEKKKRKVVKDYDKWWWEDPSPRMVGKKAHTPAMCSCHMCGNPRKYWKEKTIQERRNESNTRI</sequence>
<gene>
    <name evidence="1" type="ORF">METZ01_LOCUS395385</name>
</gene>
<protein>
    <submittedName>
        <fullName evidence="1">Uncharacterized protein</fullName>
    </submittedName>
</protein>
<dbReference type="AlphaFoldDB" id="A0A382V9G8"/>
<name>A0A382V9G8_9ZZZZ</name>
<dbReference type="EMBL" id="UINC01149831">
    <property type="protein sequence ID" value="SVD42531.1"/>
    <property type="molecule type" value="Genomic_DNA"/>
</dbReference>
<evidence type="ECO:0000313" key="1">
    <source>
        <dbReference type="EMBL" id="SVD42531.1"/>
    </source>
</evidence>
<reference evidence="1" key="1">
    <citation type="submission" date="2018-05" db="EMBL/GenBank/DDBJ databases">
        <authorList>
            <person name="Lanie J.A."/>
            <person name="Ng W.-L."/>
            <person name="Kazmierczak K.M."/>
            <person name="Andrzejewski T.M."/>
            <person name="Davidsen T.M."/>
            <person name="Wayne K.J."/>
            <person name="Tettelin H."/>
            <person name="Glass J.I."/>
            <person name="Rusch D."/>
            <person name="Podicherti R."/>
            <person name="Tsui H.-C.T."/>
            <person name="Winkler M.E."/>
        </authorList>
    </citation>
    <scope>NUCLEOTIDE SEQUENCE</scope>
</reference>
<organism evidence="1">
    <name type="scientific">marine metagenome</name>
    <dbReference type="NCBI Taxonomy" id="408172"/>
    <lineage>
        <taxon>unclassified sequences</taxon>
        <taxon>metagenomes</taxon>
        <taxon>ecological metagenomes</taxon>
    </lineage>
</organism>
<proteinExistence type="predicted"/>